<evidence type="ECO:0000313" key="3">
    <source>
        <dbReference type="Proteomes" id="UP000654075"/>
    </source>
</evidence>
<reference evidence="1" key="1">
    <citation type="submission" date="2021-02" db="EMBL/GenBank/DDBJ databases">
        <authorList>
            <person name="Dougan E. K."/>
            <person name="Rhodes N."/>
            <person name="Thang M."/>
            <person name="Chan C."/>
        </authorList>
    </citation>
    <scope>NUCLEOTIDE SEQUENCE</scope>
</reference>
<name>A0A813DP44_POLGL</name>
<proteinExistence type="predicted"/>
<protein>
    <submittedName>
        <fullName evidence="1">Uncharacterized protein</fullName>
    </submittedName>
</protein>
<dbReference type="Proteomes" id="UP000654075">
    <property type="component" value="Unassembled WGS sequence"/>
</dbReference>
<accession>A0A813DP44</accession>
<keyword evidence="3" id="KW-1185">Reference proteome</keyword>
<dbReference type="EMBL" id="CAJNNV010003347">
    <property type="protein sequence ID" value="CAE8588830.1"/>
    <property type="molecule type" value="Genomic_DNA"/>
</dbReference>
<organism evidence="1 3">
    <name type="scientific">Polarella glacialis</name>
    <name type="common">Dinoflagellate</name>
    <dbReference type="NCBI Taxonomy" id="89957"/>
    <lineage>
        <taxon>Eukaryota</taxon>
        <taxon>Sar</taxon>
        <taxon>Alveolata</taxon>
        <taxon>Dinophyceae</taxon>
        <taxon>Suessiales</taxon>
        <taxon>Suessiaceae</taxon>
        <taxon>Polarella</taxon>
    </lineage>
</organism>
<evidence type="ECO:0000313" key="2">
    <source>
        <dbReference type="EMBL" id="CAE8734897.1"/>
    </source>
</evidence>
<evidence type="ECO:0000313" key="1">
    <source>
        <dbReference type="EMBL" id="CAE8588830.1"/>
    </source>
</evidence>
<dbReference type="EMBL" id="CAJNNW010036490">
    <property type="protein sequence ID" value="CAE8734897.1"/>
    <property type="molecule type" value="Genomic_DNA"/>
</dbReference>
<comment type="caution">
    <text evidence="1">The sequence shown here is derived from an EMBL/GenBank/DDBJ whole genome shotgun (WGS) entry which is preliminary data.</text>
</comment>
<gene>
    <name evidence="1" type="ORF">PGLA1383_LOCUS7628</name>
    <name evidence="2" type="ORF">PGLA2088_LOCUS47553</name>
</gene>
<sequence>MIPVLESETCRKTRCEMPYFCQMLRIMPNRATMEGCLVADMVVSAMDDKYTARFDFEADRLPPPLQPLEKSLAVFANSTMSNNFESEDIEQIVGWRMEKGGKGGMKRWWHANEVGAKMSFATPPCNSVSLEIYKHHEIPMGMIEVRVDGNATQIDACCPSPCVGFPGQGIYASQVVGEGLLLVPHHVEITLLERNYSTQCASLGNQFSLVGVFGERTCKVQHGISICNYRCPQGSLKGCRPEDGI</sequence>
<dbReference type="AlphaFoldDB" id="A0A813DP44"/>
<dbReference type="Proteomes" id="UP000626109">
    <property type="component" value="Unassembled WGS sequence"/>
</dbReference>